<organism evidence="2 3">
    <name type="scientific">Setaria viridis</name>
    <name type="common">Green bristlegrass</name>
    <name type="synonym">Setaria italica subsp. viridis</name>
    <dbReference type="NCBI Taxonomy" id="4556"/>
    <lineage>
        <taxon>Eukaryota</taxon>
        <taxon>Viridiplantae</taxon>
        <taxon>Streptophyta</taxon>
        <taxon>Embryophyta</taxon>
        <taxon>Tracheophyta</taxon>
        <taxon>Spermatophyta</taxon>
        <taxon>Magnoliopsida</taxon>
        <taxon>Liliopsida</taxon>
        <taxon>Poales</taxon>
        <taxon>Poaceae</taxon>
        <taxon>PACMAD clade</taxon>
        <taxon>Panicoideae</taxon>
        <taxon>Panicodae</taxon>
        <taxon>Paniceae</taxon>
        <taxon>Cenchrinae</taxon>
        <taxon>Setaria</taxon>
    </lineage>
</organism>
<evidence type="ECO:0000313" key="2">
    <source>
        <dbReference type="EMBL" id="TKW32370.1"/>
    </source>
</evidence>
<name>A0A4U6VRB1_SETVI</name>
<sequence>MVSHAPALLVPDQQLKWNLAFATAVRSPVRCPLFPHQRRSREVPDPGCSASALPFSCRAIPLAPGRPQVHDRACGLFLYVMIGDTLDKPREGRDDGTEPEDGVWWSYPEDGRTKQVLRWEMLAKRVSSNKH</sequence>
<gene>
    <name evidence="2" type="ORF">SEVIR_2G164933v2</name>
</gene>
<dbReference type="EMBL" id="CM016553">
    <property type="protein sequence ID" value="TKW32370.1"/>
    <property type="molecule type" value="Genomic_DNA"/>
</dbReference>
<feature type="compositionally biased region" description="Basic and acidic residues" evidence="1">
    <location>
        <begin position="86"/>
        <end position="96"/>
    </location>
</feature>
<feature type="region of interest" description="Disordered" evidence="1">
    <location>
        <begin position="86"/>
        <end position="105"/>
    </location>
</feature>
<evidence type="ECO:0000313" key="3">
    <source>
        <dbReference type="Proteomes" id="UP000298652"/>
    </source>
</evidence>
<reference evidence="2" key="1">
    <citation type="submission" date="2019-03" db="EMBL/GenBank/DDBJ databases">
        <title>WGS assembly of Setaria viridis.</title>
        <authorList>
            <person name="Huang P."/>
            <person name="Jenkins J."/>
            <person name="Grimwood J."/>
            <person name="Barry K."/>
            <person name="Healey A."/>
            <person name="Mamidi S."/>
            <person name="Sreedasyam A."/>
            <person name="Shu S."/>
            <person name="Feldman M."/>
            <person name="Wu J."/>
            <person name="Yu Y."/>
            <person name="Chen C."/>
            <person name="Johnson J."/>
            <person name="Rokhsar D."/>
            <person name="Baxter I."/>
            <person name="Schmutz J."/>
            <person name="Brutnell T."/>
            <person name="Kellogg E."/>
        </authorList>
    </citation>
    <scope>NUCLEOTIDE SEQUENCE [LARGE SCALE GENOMIC DNA]</scope>
</reference>
<keyword evidence="3" id="KW-1185">Reference proteome</keyword>
<accession>A0A4U6VRB1</accession>
<protein>
    <submittedName>
        <fullName evidence="2">Uncharacterized protein</fullName>
    </submittedName>
</protein>
<dbReference type="Proteomes" id="UP000298652">
    <property type="component" value="Chromosome 2"/>
</dbReference>
<dbReference type="AlphaFoldDB" id="A0A4U6VRB1"/>
<dbReference type="Gramene" id="TKW32370">
    <property type="protein sequence ID" value="TKW32370"/>
    <property type="gene ID" value="SEVIR_2G164933v2"/>
</dbReference>
<proteinExistence type="predicted"/>
<evidence type="ECO:0000256" key="1">
    <source>
        <dbReference type="SAM" id="MobiDB-lite"/>
    </source>
</evidence>